<dbReference type="PANTHER" id="PTHR43229">
    <property type="entry name" value="NODULATION PROTEIN J"/>
    <property type="match status" value="1"/>
</dbReference>
<name>A0ABW0X6E0_9ACTN</name>
<keyword evidence="5" id="KW-0046">Antibiotic resistance</keyword>
<dbReference type="InterPro" id="IPR000412">
    <property type="entry name" value="ABC_2_transport"/>
</dbReference>
<feature type="transmembrane region" description="Helical" evidence="6">
    <location>
        <begin position="119"/>
        <end position="151"/>
    </location>
</feature>
<evidence type="ECO:0000256" key="5">
    <source>
        <dbReference type="ARBA" id="ARBA00023251"/>
    </source>
</evidence>
<comment type="caution">
    <text evidence="8">The sequence shown here is derived from an EMBL/GenBank/DDBJ whole genome shotgun (WGS) entry which is preliminary data.</text>
</comment>
<keyword evidence="4 6" id="KW-0472">Membrane</keyword>
<keyword evidence="3 6" id="KW-1133">Transmembrane helix</keyword>
<protein>
    <submittedName>
        <fullName evidence="8">ABC transporter permease</fullName>
    </submittedName>
</protein>
<dbReference type="EMBL" id="JBHSOF010000035">
    <property type="protein sequence ID" value="MFC5666103.1"/>
    <property type="molecule type" value="Genomic_DNA"/>
</dbReference>
<evidence type="ECO:0000256" key="2">
    <source>
        <dbReference type="ARBA" id="ARBA00022692"/>
    </source>
</evidence>
<evidence type="ECO:0000259" key="7">
    <source>
        <dbReference type="Pfam" id="PF01061"/>
    </source>
</evidence>
<feature type="transmembrane region" description="Helical" evidence="6">
    <location>
        <begin position="241"/>
        <end position="263"/>
    </location>
</feature>
<proteinExistence type="predicted"/>
<dbReference type="InterPro" id="IPR013525">
    <property type="entry name" value="ABC2_TM"/>
</dbReference>
<keyword evidence="2 6" id="KW-0812">Transmembrane</keyword>
<feature type="transmembrane region" description="Helical" evidence="6">
    <location>
        <begin position="47"/>
        <end position="65"/>
    </location>
</feature>
<evidence type="ECO:0000256" key="1">
    <source>
        <dbReference type="ARBA" id="ARBA00004141"/>
    </source>
</evidence>
<evidence type="ECO:0000313" key="8">
    <source>
        <dbReference type="EMBL" id="MFC5666103.1"/>
    </source>
</evidence>
<dbReference type="Proteomes" id="UP001595975">
    <property type="component" value="Unassembled WGS sequence"/>
</dbReference>
<gene>
    <name evidence="8" type="ORF">ACFP3U_24385</name>
</gene>
<organism evidence="8 9">
    <name type="scientific">Kitasatospora misakiensis</name>
    <dbReference type="NCBI Taxonomy" id="67330"/>
    <lineage>
        <taxon>Bacteria</taxon>
        <taxon>Bacillati</taxon>
        <taxon>Actinomycetota</taxon>
        <taxon>Actinomycetes</taxon>
        <taxon>Kitasatosporales</taxon>
        <taxon>Streptomycetaceae</taxon>
        <taxon>Kitasatospora</taxon>
    </lineage>
</organism>
<feature type="transmembrane region" description="Helical" evidence="6">
    <location>
        <begin position="157"/>
        <end position="181"/>
    </location>
</feature>
<feature type="transmembrane region" description="Helical" evidence="6">
    <location>
        <begin position="77"/>
        <end position="98"/>
    </location>
</feature>
<evidence type="ECO:0000256" key="6">
    <source>
        <dbReference type="SAM" id="Phobius"/>
    </source>
</evidence>
<dbReference type="Pfam" id="PF01061">
    <property type="entry name" value="ABC2_membrane"/>
    <property type="match status" value="1"/>
</dbReference>
<dbReference type="RefSeq" id="WP_380227775.1">
    <property type="nucleotide sequence ID" value="NZ_JBHSOF010000035.1"/>
</dbReference>
<dbReference type="InterPro" id="IPR051784">
    <property type="entry name" value="Nod_factor_ABC_transporter"/>
</dbReference>
<dbReference type="PANTHER" id="PTHR43229:SF2">
    <property type="entry name" value="NODULATION PROTEIN J"/>
    <property type="match status" value="1"/>
</dbReference>
<evidence type="ECO:0000256" key="4">
    <source>
        <dbReference type="ARBA" id="ARBA00023136"/>
    </source>
</evidence>
<dbReference type="PIRSF" id="PIRSF006648">
    <property type="entry name" value="DrrB"/>
    <property type="match status" value="1"/>
</dbReference>
<feature type="domain" description="ABC-2 type transporter transmembrane" evidence="7">
    <location>
        <begin position="33"/>
        <end position="229"/>
    </location>
</feature>
<sequence length="268" mass="28056">MSAVMGRPPMGRAAMGQAAMGRAAMGRVYRVELRDELRSIVREPTSLFFGVLMPVGFFVLFNLLYGKGAAQGVSTGTAMVATFGTYGVIMVASVQPGIGVAQDRDLGWLRMKRVSAVPVWVSLAAKATAALLYGVGVLVLMGVAAAAFGTLHASPWALARVALVLLAGSVPFTLFSVAIGFRFRPGAAVALLNAVLFPLAVVSGLWIPIRFLPPVVREIAEFLPTYHLAQLGLAQLGDGTVLIHVLALLVTTAVAAGAAATSYRHARI</sequence>
<evidence type="ECO:0000313" key="9">
    <source>
        <dbReference type="Proteomes" id="UP001595975"/>
    </source>
</evidence>
<evidence type="ECO:0000256" key="3">
    <source>
        <dbReference type="ARBA" id="ARBA00022989"/>
    </source>
</evidence>
<comment type="subcellular location">
    <subcellularLocation>
        <location evidence="1">Membrane</location>
        <topology evidence="1">Multi-pass membrane protein</topology>
    </subcellularLocation>
</comment>
<reference evidence="9" key="1">
    <citation type="journal article" date="2019" name="Int. J. Syst. Evol. Microbiol.">
        <title>The Global Catalogue of Microorganisms (GCM) 10K type strain sequencing project: providing services to taxonomists for standard genome sequencing and annotation.</title>
        <authorList>
            <consortium name="The Broad Institute Genomics Platform"/>
            <consortium name="The Broad Institute Genome Sequencing Center for Infectious Disease"/>
            <person name="Wu L."/>
            <person name="Ma J."/>
        </authorList>
    </citation>
    <scope>NUCLEOTIDE SEQUENCE [LARGE SCALE GENOMIC DNA]</scope>
    <source>
        <strain evidence="9">CGMCC 4.1437</strain>
    </source>
</reference>
<accession>A0ABW0X6E0</accession>
<keyword evidence="9" id="KW-1185">Reference proteome</keyword>
<feature type="transmembrane region" description="Helical" evidence="6">
    <location>
        <begin position="188"/>
        <end position="209"/>
    </location>
</feature>